<comment type="subcellular location">
    <subcellularLocation>
        <location evidence="2">Cytoplasm</location>
    </subcellularLocation>
    <subcellularLocation>
        <location evidence="1">Nucleus</location>
    </subcellularLocation>
</comment>
<keyword evidence="4" id="KW-0132">Cell division</keyword>
<feature type="region of interest" description="Disordered" evidence="9">
    <location>
        <begin position="838"/>
        <end position="882"/>
    </location>
</feature>
<dbReference type="GeneID" id="29002793"/>
<dbReference type="GO" id="GO:0032039">
    <property type="term" value="C:integrator complex"/>
    <property type="evidence" value="ECO:0007669"/>
    <property type="project" value="TreeGrafter"/>
</dbReference>
<evidence type="ECO:0000256" key="5">
    <source>
        <dbReference type="ARBA" id="ARBA00022776"/>
    </source>
</evidence>
<feature type="compositionally biased region" description="Basic and acidic residues" evidence="9">
    <location>
        <begin position="840"/>
        <end position="854"/>
    </location>
</feature>
<keyword evidence="6" id="KW-0539">Nucleus</keyword>
<keyword evidence="3" id="KW-0963">Cytoplasm</keyword>
<reference evidence="11" key="1">
    <citation type="submission" date="2015-06" db="EMBL/GenBank/DDBJ databases">
        <title>Expansion of signal transduction pathways in fungi by whole-genome duplication.</title>
        <authorList>
            <consortium name="DOE Joint Genome Institute"/>
            <person name="Corrochano L.M."/>
            <person name="Kuo A."/>
            <person name="Marcet-Houben M."/>
            <person name="Polaino S."/>
            <person name="Salamov A."/>
            <person name="Villalobos J.M."/>
            <person name="Alvarez M.I."/>
            <person name="Avalos J."/>
            <person name="Benito E.P."/>
            <person name="Benoit I."/>
            <person name="Burger G."/>
            <person name="Camino L.P."/>
            <person name="Canovas D."/>
            <person name="Cerda-Olmedo E."/>
            <person name="Cheng J.-F."/>
            <person name="Dominguez A."/>
            <person name="Elias M."/>
            <person name="Eslava A.P."/>
            <person name="Glaser F."/>
            <person name="Grimwood J."/>
            <person name="Gutierrez G."/>
            <person name="Heitman J."/>
            <person name="Henrissat B."/>
            <person name="Iturriaga E.A."/>
            <person name="Lang B.F."/>
            <person name="Lavin J.L."/>
            <person name="Lee S."/>
            <person name="Li W."/>
            <person name="Lindquist E."/>
            <person name="Lopez-Garcia S."/>
            <person name="Luque E.M."/>
            <person name="Marcos A.T."/>
            <person name="Martin J."/>
            <person name="McCluskey K."/>
            <person name="Medina H.R."/>
            <person name="Miralles-Duran A."/>
            <person name="Miyazaki A."/>
            <person name="Munoz-Torres E."/>
            <person name="Oguiza J.A."/>
            <person name="Ohm R."/>
            <person name="Olmedo M."/>
            <person name="Orejas M."/>
            <person name="Ortiz-Castellanos L."/>
            <person name="Pisabarro A.G."/>
            <person name="Rodriguez-Romero J."/>
            <person name="Ruiz-Herrera J."/>
            <person name="Ruiz-Vazquez R."/>
            <person name="Sanz C."/>
            <person name="Schackwitz W."/>
            <person name="Schmutz J."/>
            <person name="Shahriari M."/>
            <person name="Shelest E."/>
            <person name="Silva-Franco F."/>
            <person name="Soanes D."/>
            <person name="Syed K."/>
            <person name="Tagua V.G."/>
            <person name="Talbot N.J."/>
            <person name="Thon M."/>
            <person name="De vries R.P."/>
            <person name="Wiebenga A."/>
            <person name="Yadav J.S."/>
            <person name="Braun E.L."/>
            <person name="Baker S."/>
            <person name="Garre V."/>
            <person name="Horwitz B."/>
            <person name="Torres-Martinez S."/>
            <person name="Idnurm A."/>
            <person name="Herrera-Estrella A."/>
            <person name="Gabaldon T."/>
            <person name="Grigoriev I.V."/>
        </authorList>
    </citation>
    <scope>NUCLEOTIDE SEQUENCE [LARGE SCALE GENOMIC DNA]</scope>
    <source>
        <strain evidence="11">NRRL 1555(-)</strain>
    </source>
</reference>
<dbReference type="EMBL" id="KV440975">
    <property type="protein sequence ID" value="OAD77079.1"/>
    <property type="molecule type" value="Genomic_DNA"/>
</dbReference>
<dbReference type="OrthoDB" id="5844105at2759"/>
<dbReference type="InterPro" id="IPR019355">
    <property type="entry name" value="Cell_cycle_regulator_Mat89Bb"/>
</dbReference>
<dbReference type="PANTHER" id="PTHR12955">
    <property type="entry name" value="SARCOMA ANTIGEN NY-SAR-95-RELATED"/>
    <property type="match status" value="1"/>
</dbReference>
<name>A0A167P1Q6_PHYB8</name>
<dbReference type="GO" id="GO:0007346">
    <property type="term" value="P:regulation of mitotic cell cycle"/>
    <property type="evidence" value="ECO:0007669"/>
    <property type="project" value="TreeGrafter"/>
</dbReference>
<dbReference type="AlphaFoldDB" id="A0A167P1Q6"/>
<evidence type="ECO:0000313" key="11">
    <source>
        <dbReference type="Proteomes" id="UP000077315"/>
    </source>
</evidence>
<feature type="region of interest" description="Disordered" evidence="9">
    <location>
        <begin position="733"/>
        <end position="787"/>
    </location>
</feature>
<sequence length="882" mass="98320">MTEPRTIVVLDGHPSTISLTVAPPDPNLTGLPQLPPFPLWSSIVDGTLGFCRIAWDLCRPDHAPVQVLVAKQETQVLNSWRDIDQSLVKVSNGFRAAQPNSPLLPSDKPRLAAAIKDAFMALLLNKGPPLPPWRRFRIVLVILRKRPDEVGYMYRDNEDDKEAVNLKSLVFEALHTLAPDKLSTIKHVQVDVLRLLPSNESLTDMLPCQISPQLTLSVYNVPNGRHDLHQAMINLAQQYYNINHLLVSNIPMKTKADLAHPNQTTTKSVEFYYQAGCQHRLDPKTPTSESRLHHPDFLKERTTNLLYLKRSKRSDSGWCTCMHAISPIKPSDPPTEVFLEMILKGSSSYLVTAEAHETNKKTWTHMLMEHQGGVYLRCLDRQTEALFSKAEGVPIKQDPERHNVKQEPDGGIGIGGGGGITPIKKELFVKDEFGPPVPIIEDRPSVPVAVTLPKPAVNVSAATLQEFMDSCVRPCVFESYEQFLGVSGPGNPCELVPFNPFRYSHQDTLPALLSTMATKDNKVFTNQYLERAARWRTCMRDCNGTDKFPVNLEARSIASCSVDVLNGSPLGTGFGVASGLVNDLFEQLEGIVLQDQIRDMQAAEGLVDMLIDELSMALRGTPKNVFPKSLRGKPVQLLAKKLLLALQLVAKRFMDNSPSHTILCTRLLTMITQKTVPKEQQEQLPVQKPVNTTQQDSGIEMAWRQSQHYQNMSHREREDAVITDGMDSNLNKDQGFKSQNRGQPGINPLFRGRRGKGLDNTGPAVGNNNNNSSIGGGNNNGPDKIKYPGPSAMYKSYLDMAPPTIEEKAAEEAEEEKALGVPQSIHWAYWKTRQIRKRGFREEKDPYDGTELVHKQGGGWQRAKKEFDSRLPVHGGEQGELI</sequence>
<keyword evidence="11" id="KW-1185">Reference proteome</keyword>
<protein>
    <submittedName>
        <fullName evidence="10">Uncharacterized protein</fullName>
    </submittedName>
</protein>
<dbReference type="PANTHER" id="PTHR12955:SF1">
    <property type="entry name" value="INTEGRATOR COMPLEX SUBUNIT 13"/>
    <property type="match status" value="1"/>
</dbReference>
<comment type="similarity">
    <text evidence="8">Belongs to the Integrator subunit 13 family.</text>
</comment>
<keyword evidence="5" id="KW-0498">Mitosis</keyword>
<dbReference type="VEuPathDB" id="FungiDB:PHYBLDRAFT_68110"/>
<dbReference type="GO" id="GO:0051642">
    <property type="term" value="P:centrosome localization"/>
    <property type="evidence" value="ECO:0007669"/>
    <property type="project" value="TreeGrafter"/>
</dbReference>
<dbReference type="GO" id="GO:0051301">
    <property type="term" value="P:cell division"/>
    <property type="evidence" value="ECO:0007669"/>
    <property type="project" value="UniProtKB-KW"/>
</dbReference>
<dbReference type="InParanoid" id="A0A167P1Q6"/>
<evidence type="ECO:0000313" key="10">
    <source>
        <dbReference type="EMBL" id="OAD77079.1"/>
    </source>
</evidence>
<evidence type="ECO:0000256" key="3">
    <source>
        <dbReference type="ARBA" id="ARBA00022490"/>
    </source>
</evidence>
<proteinExistence type="inferred from homology"/>
<evidence type="ECO:0000256" key="9">
    <source>
        <dbReference type="SAM" id="MobiDB-lite"/>
    </source>
</evidence>
<evidence type="ECO:0000256" key="7">
    <source>
        <dbReference type="ARBA" id="ARBA00023306"/>
    </source>
</evidence>
<dbReference type="GO" id="GO:0005737">
    <property type="term" value="C:cytoplasm"/>
    <property type="evidence" value="ECO:0007669"/>
    <property type="project" value="UniProtKB-SubCell"/>
</dbReference>
<organism evidence="10 11">
    <name type="scientific">Phycomyces blakesleeanus (strain ATCC 8743b / DSM 1359 / FGSC 10004 / NBRC 33097 / NRRL 1555)</name>
    <dbReference type="NCBI Taxonomy" id="763407"/>
    <lineage>
        <taxon>Eukaryota</taxon>
        <taxon>Fungi</taxon>
        <taxon>Fungi incertae sedis</taxon>
        <taxon>Mucoromycota</taxon>
        <taxon>Mucoromycotina</taxon>
        <taxon>Mucoromycetes</taxon>
        <taxon>Mucorales</taxon>
        <taxon>Phycomycetaceae</taxon>
        <taxon>Phycomyces</taxon>
    </lineage>
</organism>
<evidence type="ECO:0000256" key="1">
    <source>
        <dbReference type="ARBA" id="ARBA00004123"/>
    </source>
</evidence>
<dbReference type="STRING" id="763407.A0A167P1Q6"/>
<feature type="compositionally biased region" description="Polar residues" evidence="9">
    <location>
        <begin position="733"/>
        <end position="742"/>
    </location>
</feature>
<dbReference type="Pfam" id="PF10221">
    <property type="entry name" value="Mat89Bb"/>
    <property type="match status" value="1"/>
</dbReference>
<evidence type="ECO:0000256" key="4">
    <source>
        <dbReference type="ARBA" id="ARBA00022618"/>
    </source>
</evidence>
<dbReference type="Proteomes" id="UP000077315">
    <property type="component" value="Unassembled WGS sequence"/>
</dbReference>
<evidence type="ECO:0000256" key="8">
    <source>
        <dbReference type="ARBA" id="ARBA00061603"/>
    </source>
</evidence>
<evidence type="ECO:0000256" key="2">
    <source>
        <dbReference type="ARBA" id="ARBA00004496"/>
    </source>
</evidence>
<evidence type="ECO:0000256" key="6">
    <source>
        <dbReference type="ARBA" id="ARBA00023242"/>
    </source>
</evidence>
<accession>A0A167P1Q6</accession>
<keyword evidence="7" id="KW-0131">Cell cycle</keyword>
<dbReference type="RefSeq" id="XP_018295119.1">
    <property type="nucleotide sequence ID" value="XM_018441887.1"/>
</dbReference>
<gene>
    <name evidence="10" type="ORF">PHYBLDRAFT_68110</name>
</gene>